<dbReference type="InterPro" id="IPR037185">
    <property type="entry name" value="EmrE-like"/>
</dbReference>
<name>A0ABR9UG89_9CYAN</name>
<dbReference type="PANTHER" id="PTHR22911:SF134">
    <property type="entry name" value="DMT FAMILY TRANSPORTER"/>
    <property type="match status" value="1"/>
</dbReference>
<keyword evidence="2" id="KW-0472">Membrane</keyword>
<evidence type="ECO:0000256" key="1">
    <source>
        <dbReference type="ARBA" id="ARBA00007362"/>
    </source>
</evidence>
<gene>
    <name evidence="4" type="ORF">IQ236_19970</name>
</gene>
<dbReference type="Pfam" id="PF00892">
    <property type="entry name" value="EamA"/>
    <property type="match status" value="2"/>
</dbReference>
<accession>A0ABR9UG89</accession>
<feature type="transmembrane region" description="Helical" evidence="2">
    <location>
        <begin position="12"/>
        <end position="34"/>
    </location>
</feature>
<evidence type="ECO:0000259" key="3">
    <source>
        <dbReference type="Pfam" id="PF00892"/>
    </source>
</evidence>
<protein>
    <submittedName>
        <fullName evidence="4">DMT family transporter</fullName>
    </submittedName>
</protein>
<dbReference type="PANTHER" id="PTHR22911">
    <property type="entry name" value="ACYL-MALONYL CONDENSING ENZYME-RELATED"/>
    <property type="match status" value="1"/>
</dbReference>
<feature type="transmembrane region" description="Helical" evidence="2">
    <location>
        <begin position="283"/>
        <end position="303"/>
    </location>
</feature>
<feature type="transmembrane region" description="Helical" evidence="2">
    <location>
        <begin position="40"/>
        <end position="61"/>
    </location>
</feature>
<evidence type="ECO:0000256" key="2">
    <source>
        <dbReference type="SAM" id="Phobius"/>
    </source>
</evidence>
<feature type="transmembrane region" description="Helical" evidence="2">
    <location>
        <begin position="107"/>
        <end position="124"/>
    </location>
</feature>
<dbReference type="EMBL" id="JADEWU010000058">
    <property type="protein sequence ID" value="MBE9145475.1"/>
    <property type="molecule type" value="Genomic_DNA"/>
</dbReference>
<reference evidence="4 5" key="1">
    <citation type="submission" date="2020-10" db="EMBL/GenBank/DDBJ databases">
        <authorList>
            <person name="Castelo-Branco R."/>
            <person name="Eusebio N."/>
            <person name="Adriana R."/>
            <person name="Vieira A."/>
            <person name="Brugerolle De Fraissinette N."/>
            <person name="Rezende De Castro R."/>
            <person name="Schneider M.P."/>
            <person name="Vasconcelos V."/>
            <person name="Leao P.N."/>
        </authorList>
    </citation>
    <scope>NUCLEOTIDE SEQUENCE [LARGE SCALE GENOMIC DNA]</scope>
    <source>
        <strain evidence="4 5">LEGE 06226</strain>
    </source>
</reference>
<feature type="transmembrane region" description="Helical" evidence="2">
    <location>
        <begin position="131"/>
        <end position="148"/>
    </location>
</feature>
<feature type="domain" description="EamA" evidence="3">
    <location>
        <begin position="12"/>
        <end position="146"/>
    </location>
</feature>
<feature type="transmembrane region" description="Helical" evidence="2">
    <location>
        <begin position="160"/>
        <end position="181"/>
    </location>
</feature>
<feature type="transmembrane region" description="Helical" evidence="2">
    <location>
        <begin position="252"/>
        <end position="277"/>
    </location>
</feature>
<feature type="transmembrane region" description="Helical" evidence="2">
    <location>
        <begin position="73"/>
        <end position="95"/>
    </location>
</feature>
<sequence length="311" mass="34044">MSIHSTSGRWRLGLGLALLTTFLWGILPLGLAIILQSLDVYTVTWFRFLIAFILLGGYLATRQQLPDIQKWRSMPWGLLAIATIFLAANYVLFLQGLALTSPTNAEVLIQLSPVLMGLGAIVFFKERYTGLQGLGLGVLTLGFSLFFHEQLRILVTASERYLLGSFIVGVASICWAIYALAQKQLLQQLPSTHIMGFIYGSCTILYLPVATPTAIFTLTPFQLFILFFCGLNTLIAYGAFAESLEHWEASRVSAVLALAPIITLIAVDLVALLFPLLIKPEHLTNLAIIGAILVVLGSMMIALGRRKTEGA</sequence>
<dbReference type="RefSeq" id="WP_190521956.1">
    <property type="nucleotide sequence ID" value="NZ_JADEWU010000058.1"/>
</dbReference>
<feature type="transmembrane region" description="Helical" evidence="2">
    <location>
        <begin position="193"/>
        <end position="215"/>
    </location>
</feature>
<keyword evidence="5" id="KW-1185">Reference proteome</keyword>
<evidence type="ECO:0000313" key="5">
    <source>
        <dbReference type="Proteomes" id="UP000640725"/>
    </source>
</evidence>
<comment type="caution">
    <text evidence="4">The sequence shown here is derived from an EMBL/GenBank/DDBJ whole genome shotgun (WGS) entry which is preliminary data.</text>
</comment>
<dbReference type="InterPro" id="IPR000620">
    <property type="entry name" value="EamA_dom"/>
</dbReference>
<feature type="domain" description="EamA" evidence="3">
    <location>
        <begin position="164"/>
        <end position="302"/>
    </location>
</feature>
<comment type="similarity">
    <text evidence="1">Belongs to the EamA transporter family.</text>
</comment>
<dbReference type="Proteomes" id="UP000640725">
    <property type="component" value="Unassembled WGS sequence"/>
</dbReference>
<organism evidence="4 5">
    <name type="scientific">Planktothrix mougeotii LEGE 06226</name>
    <dbReference type="NCBI Taxonomy" id="1828728"/>
    <lineage>
        <taxon>Bacteria</taxon>
        <taxon>Bacillati</taxon>
        <taxon>Cyanobacteriota</taxon>
        <taxon>Cyanophyceae</taxon>
        <taxon>Oscillatoriophycideae</taxon>
        <taxon>Oscillatoriales</taxon>
        <taxon>Microcoleaceae</taxon>
        <taxon>Planktothrix</taxon>
    </lineage>
</organism>
<evidence type="ECO:0000313" key="4">
    <source>
        <dbReference type="EMBL" id="MBE9145475.1"/>
    </source>
</evidence>
<dbReference type="SUPFAM" id="SSF103481">
    <property type="entry name" value="Multidrug resistance efflux transporter EmrE"/>
    <property type="match status" value="1"/>
</dbReference>
<keyword evidence="2" id="KW-1133">Transmembrane helix</keyword>
<feature type="transmembrane region" description="Helical" evidence="2">
    <location>
        <begin position="221"/>
        <end position="240"/>
    </location>
</feature>
<keyword evidence="2" id="KW-0812">Transmembrane</keyword>
<proteinExistence type="inferred from homology"/>